<feature type="chain" id="PRO_5037665343" evidence="1">
    <location>
        <begin position="20"/>
        <end position="50"/>
    </location>
</feature>
<evidence type="ECO:0000313" key="2">
    <source>
        <dbReference type="Proteomes" id="UP000887563"/>
    </source>
</evidence>
<reference evidence="3" key="1">
    <citation type="submission" date="2022-11" db="UniProtKB">
        <authorList>
            <consortium name="WormBaseParasite"/>
        </authorList>
    </citation>
    <scope>IDENTIFICATION</scope>
</reference>
<name>A0A914L3N8_MELIC</name>
<keyword evidence="2" id="KW-1185">Reference proteome</keyword>
<dbReference type="WBParaSite" id="Minc3s00207g07566">
    <property type="protein sequence ID" value="Minc3s00207g07566"/>
    <property type="gene ID" value="Minc3s00207g07566"/>
</dbReference>
<dbReference type="Proteomes" id="UP000887563">
    <property type="component" value="Unplaced"/>
</dbReference>
<evidence type="ECO:0000313" key="3">
    <source>
        <dbReference type="WBParaSite" id="Minc3s00207g07566"/>
    </source>
</evidence>
<organism evidence="2 3">
    <name type="scientific">Meloidogyne incognita</name>
    <name type="common">Southern root-knot nematode worm</name>
    <name type="synonym">Oxyuris incognita</name>
    <dbReference type="NCBI Taxonomy" id="6306"/>
    <lineage>
        <taxon>Eukaryota</taxon>
        <taxon>Metazoa</taxon>
        <taxon>Ecdysozoa</taxon>
        <taxon>Nematoda</taxon>
        <taxon>Chromadorea</taxon>
        <taxon>Rhabditida</taxon>
        <taxon>Tylenchina</taxon>
        <taxon>Tylenchomorpha</taxon>
        <taxon>Tylenchoidea</taxon>
        <taxon>Meloidogynidae</taxon>
        <taxon>Meloidogyninae</taxon>
        <taxon>Meloidogyne</taxon>
        <taxon>Meloidogyne incognita group</taxon>
    </lineage>
</organism>
<accession>A0A914L3N8</accession>
<protein>
    <submittedName>
        <fullName evidence="3">Candidate secreted effector</fullName>
    </submittedName>
</protein>
<keyword evidence="1" id="KW-0732">Signal</keyword>
<evidence type="ECO:0000256" key="1">
    <source>
        <dbReference type="SAM" id="SignalP"/>
    </source>
</evidence>
<sequence length="50" mass="5764">MFIMVRFGIFCQVTSISLAIFCFPSPDHHAHSKKNRGVMRTRNLVLPLFV</sequence>
<feature type="signal peptide" evidence="1">
    <location>
        <begin position="1"/>
        <end position="19"/>
    </location>
</feature>
<dbReference type="AlphaFoldDB" id="A0A914L3N8"/>
<proteinExistence type="predicted"/>